<keyword evidence="5 6" id="KW-0472">Membrane</keyword>
<dbReference type="EMBL" id="JAEPQZ010000017">
    <property type="protein sequence ID" value="KAG2172325.1"/>
    <property type="molecule type" value="Genomic_DNA"/>
</dbReference>
<name>A0A8H7U7W7_MORIS</name>
<keyword evidence="4 6" id="KW-1133">Transmembrane helix</keyword>
<evidence type="ECO:0000256" key="6">
    <source>
        <dbReference type="SAM" id="Phobius"/>
    </source>
</evidence>
<protein>
    <recommendedName>
        <fullName evidence="7">DUF202 domain-containing protein</fullName>
    </recommendedName>
</protein>
<dbReference type="InterPro" id="IPR003807">
    <property type="entry name" value="DUF202"/>
</dbReference>
<dbReference type="OrthoDB" id="199599at2759"/>
<dbReference type="GO" id="GO:0005886">
    <property type="term" value="C:plasma membrane"/>
    <property type="evidence" value="ECO:0007669"/>
    <property type="project" value="UniProtKB-SubCell"/>
</dbReference>
<evidence type="ECO:0000256" key="5">
    <source>
        <dbReference type="ARBA" id="ARBA00023136"/>
    </source>
</evidence>
<feature type="transmembrane region" description="Helical" evidence="6">
    <location>
        <begin position="93"/>
        <end position="114"/>
    </location>
</feature>
<evidence type="ECO:0000256" key="4">
    <source>
        <dbReference type="ARBA" id="ARBA00022989"/>
    </source>
</evidence>
<accession>A0A8H7U7W7</accession>
<evidence type="ECO:0000313" key="8">
    <source>
        <dbReference type="EMBL" id="KAG2172325.1"/>
    </source>
</evidence>
<dbReference type="PANTHER" id="PTHR34187">
    <property type="entry name" value="FGR18P"/>
    <property type="match status" value="1"/>
</dbReference>
<sequence length="154" mass="16924">TNESDDNTDFASIRAPSNFDDLISSLEDIGSYLSVAKRLENRDSVARDHLANERTFLAYIRTSFATISTGIAVTQLFRINEPRPIPFLGGEALGAYLILAGIVLVVYAAIRFFHCQEAMTKGKFPATTNVPMVTSAMLLILCIALLFINTNHPI</sequence>
<comment type="subcellular location">
    <subcellularLocation>
        <location evidence="1">Cell membrane</location>
        <topology evidence="1">Multi-pass membrane protein</topology>
    </subcellularLocation>
</comment>
<dbReference type="AlphaFoldDB" id="A0A8H7U7W7"/>
<feature type="domain" description="DUF202" evidence="7">
    <location>
        <begin position="47"/>
        <end position="116"/>
    </location>
</feature>
<keyword evidence="9" id="KW-1185">Reference proteome</keyword>
<dbReference type="Proteomes" id="UP000654370">
    <property type="component" value="Unassembled WGS sequence"/>
</dbReference>
<feature type="non-terminal residue" evidence="8">
    <location>
        <position position="1"/>
    </location>
</feature>
<organism evidence="8 9">
    <name type="scientific">Mortierella isabellina</name>
    <name type="common">Filamentous fungus</name>
    <name type="synonym">Umbelopsis isabellina</name>
    <dbReference type="NCBI Taxonomy" id="91625"/>
    <lineage>
        <taxon>Eukaryota</taxon>
        <taxon>Fungi</taxon>
        <taxon>Fungi incertae sedis</taxon>
        <taxon>Mucoromycota</taxon>
        <taxon>Mucoromycotina</taxon>
        <taxon>Umbelopsidomycetes</taxon>
        <taxon>Umbelopsidales</taxon>
        <taxon>Umbelopsidaceae</taxon>
        <taxon>Umbelopsis</taxon>
    </lineage>
</organism>
<comment type="caution">
    <text evidence="8">The sequence shown here is derived from an EMBL/GenBank/DDBJ whole genome shotgun (WGS) entry which is preliminary data.</text>
</comment>
<dbReference type="InterPro" id="IPR052053">
    <property type="entry name" value="IM_YidH-like"/>
</dbReference>
<evidence type="ECO:0000256" key="2">
    <source>
        <dbReference type="ARBA" id="ARBA00022475"/>
    </source>
</evidence>
<gene>
    <name evidence="8" type="ORF">INT43_004867</name>
</gene>
<feature type="transmembrane region" description="Helical" evidence="6">
    <location>
        <begin position="56"/>
        <end position="73"/>
    </location>
</feature>
<keyword evidence="2" id="KW-1003">Cell membrane</keyword>
<evidence type="ECO:0000256" key="1">
    <source>
        <dbReference type="ARBA" id="ARBA00004651"/>
    </source>
</evidence>
<reference evidence="8" key="1">
    <citation type="submission" date="2020-12" db="EMBL/GenBank/DDBJ databases">
        <title>Metabolic potential, ecology and presence of endohyphal bacteria is reflected in genomic diversity of Mucoromycotina.</title>
        <authorList>
            <person name="Muszewska A."/>
            <person name="Okrasinska A."/>
            <person name="Steczkiewicz K."/>
            <person name="Drgas O."/>
            <person name="Orlowska M."/>
            <person name="Perlinska-Lenart U."/>
            <person name="Aleksandrzak-Piekarczyk T."/>
            <person name="Szatraj K."/>
            <person name="Zielenkiewicz U."/>
            <person name="Pilsyk S."/>
            <person name="Malc E."/>
            <person name="Mieczkowski P."/>
            <person name="Kruszewska J.S."/>
            <person name="Biernat P."/>
            <person name="Pawlowska J."/>
        </authorList>
    </citation>
    <scope>NUCLEOTIDE SEQUENCE</scope>
    <source>
        <strain evidence="8">WA0000067209</strain>
    </source>
</reference>
<proteinExistence type="predicted"/>
<evidence type="ECO:0000313" key="9">
    <source>
        <dbReference type="Proteomes" id="UP000654370"/>
    </source>
</evidence>
<evidence type="ECO:0000256" key="3">
    <source>
        <dbReference type="ARBA" id="ARBA00022692"/>
    </source>
</evidence>
<dbReference type="Pfam" id="PF02656">
    <property type="entry name" value="DUF202"/>
    <property type="match status" value="1"/>
</dbReference>
<feature type="transmembrane region" description="Helical" evidence="6">
    <location>
        <begin position="126"/>
        <end position="148"/>
    </location>
</feature>
<evidence type="ECO:0000259" key="7">
    <source>
        <dbReference type="Pfam" id="PF02656"/>
    </source>
</evidence>
<dbReference type="PANTHER" id="PTHR34187:SF2">
    <property type="entry name" value="DUF202 DOMAIN-CONTAINING PROTEIN"/>
    <property type="match status" value="1"/>
</dbReference>
<keyword evidence="3 6" id="KW-0812">Transmembrane</keyword>